<protein>
    <submittedName>
        <fullName evidence="6">LysR family transcriptional regulator</fullName>
    </submittedName>
</protein>
<evidence type="ECO:0000256" key="3">
    <source>
        <dbReference type="ARBA" id="ARBA00023125"/>
    </source>
</evidence>
<dbReference type="SUPFAM" id="SSF46785">
    <property type="entry name" value="Winged helix' DNA-binding domain"/>
    <property type="match status" value="1"/>
</dbReference>
<keyword evidence="2" id="KW-0805">Transcription regulation</keyword>
<gene>
    <name evidence="6" type="ORF">GCM10011519_32570</name>
</gene>
<dbReference type="PANTHER" id="PTHR30126">
    <property type="entry name" value="HTH-TYPE TRANSCRIPTIONAL REGULATOR"/>
    <property type="match status" value="1"/>
</dbReference>
<dbReference type="RefSeq" id="WP_229660924.1">
    <property type="nucleotide sequence ID" value="NZ_BMKQ01000001.1"/>
</dbReference>
<dbReference type="GO" id="GO:0000976">
    <property type="term" value="F:transcription cis-regulatory region binding"/>
    <property type="evidence" value="ECO:0007669"/>
    <property type="project" value="TreeGrafter"/>
</dbReference>
<dbReference type="Pfam" id="PF03466">
    <property type="entry name" value="LysR_substrate"/>
    <property type="match status" value="1"/>
</dbReference>
<dbReference type="InterPro" id="IPR005119">
    <property type="entry name" value="LysR_subst-bd"/>
</dbReference>
<dbReference type="Gene3D" id="3.40.190.10">
    <property type="entry name" value="Periplasmic binding protein-like II"/>
    <property type="match status" value="2"/>
</dbReference>
<dbReference type="GO" id="GO:0003700">
    <property type="term" value="F:DNA-binding transcription factor activity"/>
    <property type="evidence" value="ECO:0007669"/>
    <property type="project" value="InterPro"/>
</dbReference>
<sequence>MPHVPDLAGLRLLVAVARTGSIGGAARELAVTQQSASERLRAVEAQVGLTLVRRGARGSSLTDEGVVVVEWASQLLELSEEIEHAIAGLRSERSRELAVWSSMTVAESLLPRWLVLLRQRQEREGHVPSATSLHAANSAEVEAAVTDGRAHVGFVEGATAPEHLRSTEVGRDELVLVVAPGHRLTRRREPVPAAEVAALDRTSREQGSGTRGVVDAAFETAGVEALAPAVELSTAAAVRESVRAGSPPAFLSRRSVERDLAAGQLVEVPTTGLDLRRSLRALWSGSAQPPAGPVRDLVGIARTHT</sequence>
<keyword evidence="4" id="KW-0804">Transcription</keyword>
<evidence type="ECO:0000313" key="7">
    <source>
        <dbReference type="Proteomes" id="UP000649179"/>
    </source>
</evidence>
<dbReference type="InterPro" id="IPR036390">
    <property type="entry name" value="WH_DNA-bd_sf"/>
</dbReference>
<reference evidence="6" key="1">
    <citation type="journal article" date="2014" name="Int. J. Syst. Evol. Microbiol.">
        <title>Complete genome sequence of Corynebacterium casei LMG S-19264T (=DSM 44701T), isolated from a smear-ripened cheese.</title>
        <authorList>
            <consortium name="US DOE Joint Genome Institute (JGI-PGF)"/>
            <person name="Walter F."/>
            <person name="Albersmeier A."/>
            <person name="Kalinowski J."/>
            <person name="Ruckert C."/>
        </authorList>
    </citation>
    <scope>NUCLEOTIDE SEQUENCE</scope>
    <source>
        <strain evidence="6">CGMCC 1.16067</strain>
    </source>
</reference>
<dbReference type="Pfam" id="PF00126">
    <property type="entry name" value="HTH_1"/>
    <property type="match status" value="1"/>
</dbReference>
<keyword evidence="3" id="KW-0238">DNA-binding</keyword>
<keyword evidence="7" id="KW-1185">Reference proteome</keyword>
<proteinExistence type="inferred from homology"/>
<dbReference type="EMBL" id="BMKQ01000001">
    <property type="protein sequence ID" value="GGF56125.1"/>
    <property type="molecule type" value="Genomic_DNA"/>
</dbReference>
<dbReference type="InterPro" id="IPR036388">
    <property type="entry name" value="WH-like_DNA-bd_sf"/>
</dbReference>
<dbReference type="AlphaFoldDB" id="A0A917F9U0"/>
<organism evidence="6 7">
    <name type="scientific">Marmoricola endophyticus</name>
    <dbReference type="NCBI Taxonomy" id="2040280"/>
    <lineage>
        <taxon>Bacteria</taxon>
        <taxon>Bacillati</taxon>
        <taxon>Actinomycetota</taxon>
        <taxon>Actinomycetes</taxon>
        <taxon>Propionibacteriales</taxon>
        <taxon>Nocardioidaceae</taxon>
        <taxon>Marmoricola</taxon>
    </lineage>
</organism>
<evidence type="ECO:0000256" key="1">
    <source>
        <dbReference type="ARBA" id="ARBA00009437"/>
    </source>
</evidence>
<comment type="similarity">
    <text evidence="1">Belongs to the LysR transcriptional regulatory family.</text>
</comment>
<dbReference type="SUPFAM" id="SSF53850">
    <property type="entry name" value="Periplasmic binding protein-like II"/>
    <property type="match status" value="1"/>
</dbReference>
<evidence type="ECO:0000256" key="4">
    <source>
        <dbReference type="ARBA" id="ARBA00023163"/>
    </source>
</evidence>
<dbReference type="InterPro" id="IPR000847">
    <property type="entry name" value="LysR_HTH_N"/>
</dbReference>
<comment type="caution">
    <text evidence="6">The sequence shown here is derived from an EMBL/GenBank/DDBJ whole genome shotgun (WGS) entry which is preliminary data.</text>
</comment>
<dbReference type="PANTHER" id="PTHR30126:SF39">
    <property type="entry name" value="HTH-TYPE TRANSCRIPTIONAL REGULATOR CYSL"/>
    <property type="match status" value="1"/>
</dbReference>
<reference evidence="6" key="2">
    <citation type="submission" date="2020-09" db="EMBL/GenBank/DDBJ databases">
        <authorList>
            <person name="Sun Q."/>
            <person name="Zhou Y."/>
        </authorList>
    </citation>
    <scope>NUCLEOTIDE SEQUENCE</scope>
    <source>
        <strain evidence="6">CGMCC 1.16067</strain>
    </source>
</reference>
<evidence type="ECO:0000256" key="2">
    <source>
        <dbReference type="ARBA" id="ARBA00023015"/>
    </source>
</evidence>
<evidence type="ECO:0000313" key="6">
    <source>
        <dbReference type="EMBL" id="GGF56125.1"/>
    </source>
</evidence>
<feature type="domain" description="HTH lysR-type" evidence="5">
    <location>
        <begin position="5"/>
        <end position="62"/>
    </location>
</feature>
<name>A0A917F9U0_9ACTN</name>
<dbReference type="Proteomes" id="UP000649179">
    <property type="component" value="Unassembled WGS sequence"/>
</dbReference>
<dbReference type="Gene3D" id="1.10.10.10">
    <property type="entry name" value="Winged helix-like DNA-binding domain superfamily/Winged helix DNA-binding domain"/>
    <property type="match status" value="1"/>
</dbReference>
<accession>A0A917F9U0</accession>
<evidence type="ECO:0000259" key="5">
    <source>
        <dbReference type="PROSITE" id="PS50931"/>
    </source>
</evidence>
<dbReference type="PROSITE" id="PS50931">
    <property type="entry name" value="HTH_LYSR"/>
    <property type="match status" value="1"/>
</dbReference>